<dbReference type="SUPFAM" id="SSF53822">
    <property type="entry name" value="Periplasmic binding protein-like I"/>
    <property type="match status" value="1"/>
</dbReference>
<dbReference type="InterPro" id="IPR046335">
    <property type="entry name" value="LacI/GalR-like_sensor"/>
</dbReference>
<dbReference type="AlphaFoldDB" id="A0A3S9UT96"/>
<dbReference type="SUPFAM" id="SSF47413">
    <property type="entry name" value="lambda repressor-like DNA-binding domains"/>
    <property type="match status" value="1"/>
</dbReference>
<dbReference type="InterPro" id="IPR028082">
    <property type="entry name" value="Peripla_BP_I"/>
</dbReference>
<dbReference type="PANTHER" id="PTHR30146:SF109">
    <property type="entry name" value="HTH-TYPE TRANSCRIPTIONAL REGULATOR GALS"/>
    <property type="match status" value="1"/>
</dbReference>
<dbReference type="KEGG" id="plut:EI981_02725"/>
<dbReference type="SMART" id="SM00354">
    <property type="entry name" value="HTH_LACI"/>
    <property type="match status" value="1"/>
</dbReference>
<dbReference type="InterPro" id="IPR010982">
    <property type="entry name" value="Lambda_DNA-bd_dom_sf"/>
</dbReference>
<evidence type="ECO:0000313" key="6">
    <source>
        <dbReference type="Proteomes" id="UP000270678"/>
    </source>
</evidence>
<name>A0A3S9UT96_9BACL</name>
<organism evidence="5 6">
    <name type="scientific">Paenibacillus lutimineralis</name>
    <dbReference type="NCBI Taxonomy" id="2707005"/>
    <lineage>
        <taxon>Bacteria</taxon>
        <taxon>Bacillati</taxon>
        <taxon>Bacillota</taxon>
        <taxon>Bacilli</taxon>
        <taxon>Bacillales</taxon>
        <taxon>Paenibacillaceae</taxon>
        <taxon>Paenibacillus</taxon>
    </lineage>
</organism>
<dbReference type="CDD" id="cd01544">
    <property type="entry name" value="PBP1_GalR"/>
    <property type="match status" value="1"/>
</dbReference>
<keyword evidence="2" id="KW-0238">DNA-binding</keyword>
<evidence type="ECO:0000256" key="2">
    <source>
        <dbReference type="ARBA" id="ARBA00023125"/>
    </source>
</evidence>
<dbReference type="EMBL" id="CP034346">
    <property type="protein sequence ID" value="AZS13494.1"/>
    <property type="molecule type" value="Genomic_DNA"/>
</dbReference>
<dbReference type="Gene3D" id="3.40.50.2300">
    <property type="match status" value="2"/>
</dbReference>
<keyword evidence="3" id="KW-0804">Transcription</keyword>
<accession>A0A3S9UT96</accession>
<evidence type="ECO:0000256" key="1">
    <source>
        <dbReference type="ARBA" id="ARBA00023015"/>
    </source>
</evidence>
<dbReference type="GO" id="GO:0000976">
    <property type="term" value="F:transcription cis-regulatory region binding"/>
    <property type="evidence" value="ECO:0007669"/>
    <property type="project" value="TreeGrafter"/>
</dbReference>
<evidence type="ECO:0000259" key="4">
    <source>
        <dbReference type="PROSITE" id="PS50932"/>
    </source>
</evidence>
<dbReference type="Proteomes" id="UP000270678">
    <property type="component" value="Chromosome"/>
</dbReference>
<dbReference type="PROSITE" id="PS50932">
    <property type="entry name" value="HTH_LACI_2"/>
    <property type="match status" value="1"/>
</dbReference>
<dbReference type="PROSITE" id="PS00356">
    <property type="entry name" value="HTH_LACI_1"/>
    <property type="match status" value="1"/>
</dbReference>
<reference evidence="6" key="1">
    <citation type="submission" date="2018-12" db="EMBL/GenBank/DDBJ databases">
        <title>Complete genome sequence of Paenibacillus sp. MBLB1234.</title>
        <authorList>
            <person name="Nam Y.-D."/>
            <person name="Kang J."/>
            <person name="Chung W.-H."/>
            <person name="Park Y.S."/>
        </authorList>
    </citation>
    <scope>NUCLEOTIDE SEQUENCE [LARGE SCALE GENOMIC DNA]</scope>
    <source>
        <strain evidence="6">MBLB1234</strain>
    </source>
</reference>
<gene>
    <name evidence="5" type="ORF">EI981_02725</name>
</gene>
<evidence type="ECO:0000256" key="3">
    <source>
        <dbReference type="ARBA" id="ARBA00023163"/>
    </source>
</evidence>
<dbReference type="GO" id="GO:0003700">
    <property type="term" value="F:DNA-binding transcription factor activity"/>
    <property type="evidence" value="ECO:0007669"/>
    <property type="project" value="TreeGrafter"/>
</dbReference>
<dbReference type="CDD" id="cd01392">
    <property type="entry name" value="HTH_LacI"/>
    <property type="match status" value="1"/>
</dbReference>
<dbReference type="RefSeq" id="WP_126995220.1">
    <property type="nucleotide sequence ID" value="NZ_CP034346.1"/>
</dbReference>
<keyword evidence="6" id="KW-1185">Reference proteome</keyword>
<protein>
    <submittedName>
        <fullName evidence="5">LacI family transcriptional regulator</fullName>
    </submittedName>
</protein>
<keyword evidence="1" id="KW-0805">Transcription regulation</keyword>
<proteinExistence type="predicted"/>
<dbReference type="Pfam" id="PF00356">
    <property type="entry name" value="LacI"/>
    <property type="match status" value="1"/>
</dbReference>
<dbReference type="PRINTS" id="PR00036">
    <property type="entry name" value="HTHLACI"/>
</dbReference>
<dbReference type="Pfam" id="PF13377">
    <property type="entry name" value="Peripla_BP_3"/>
    <property type="match status" value="1"/>
</dbReference>
<dbReference type="InterPro" id="IPR000843">
    <property type="entry name" value="HTH_LacI"/>
</dbReference>
<feature type="domain" description="HTH lacI-type" evidence="4">
    <location>
        <begin position="2"/>
        <end position="58"/>
    </location>
</feature>
<sequence>MTTLKEIAERVGVSISTVSRVINQNDSRRISEETKQKIWKAAKEMNYSSTRRTKSAKTKQGRDATLARPAIGCILALQDNKYNHPYFSPIIQGIEAKLLERGLSMAFLHTQAELHNEAILESMLEVTNLQGIICIEGLSKELYKRLKGRVPLLVGIDVNDPDIPVVTYDRVAAAQMAVRHLIERGHTRIGFIGGIGLSGSLDREKRYVGYRKTLEEHGLEYRDEWVINANWDADESYQRMKDLLDLSERPTAMFSASDMLAIGAMRASAEVGMSLPLDMSFVSIDDIEFSKYTAPPLTTVQVPKYEMGYAAAKIMVDSMEEAYPFPFRMQVPIQLKKRQSVHPMK</sequence>
<dbReference type="PANTHER" id="PTHR30146">
    <property type="entry name" value="LACI-RELATED TRANSCRIPTIONAL REPRESSOR"/>
    <property type="match status" value="1"/>
</dbReference>
<evidence type="ECO:0000313" key="5">
    <source>
        <dbReference type="EMBL" id="AZS13494.1"/>
    </source>
</evidence>
<dbReference type="OrthoDB" id="43195at2"/>
<dbReference type="Gene3D" id="1.10.260.40">
    <property type="entry name" value="lambda repressor-like DNA-binding domains"/>
    <property type="match status" value="1"/>
</dbReference>